<evidence type="ECO:0000313" key="4">
    <source>
        <dbReference type="Proteomes" id="UP001161247"/>
    </source>
</evidence>
<gene>
    <name evidence="3" type="ORF">OLC1_LOCUS2316</name>
</gene>
<keyword evidence="4" id="KW-1185">Reference proteome</keyword>
<evidence type="ECO:0000256" key="2">
    <source>
        <dbReference type="SAM" id="MobiDB-lite"/>
    </source>
</evidence>
<evidence type="ECO:0000256" key="1">
    <source>
        <dbReference type="SAM" id="Coils"/>
    </source>
</evidence>
<dbReference type="SUPFAM" id="SSF57997">
    <property type="entry name" value="Tropomyosin"/>
    <property type="match status" value="1"/>
</dbReference>
<keyword evidence="1" id="KW-0175">Coiled coil</keyword>
<protein>
    <submittedName>
        <fullName evidence="3">OLC1v1024766C1</fullName>
    </submittedName>
</protein>
<dbReference type="AlphaFoldDB" id="A0AAV1C3I8"/>
<sequence length="205" mass="22539">MGQAPSGQMMRAHAESLRKRNPSGLASGHQKRKRGDPKVVEVDPLSFSLPVIHELFSIDELLKEGYEDQGPGVGQFEGVPEGHALLTFDPPRVECVDLPATEVPRLEDGMRQAVQAVNSFVTVCTDLERQLTSARRKVASEASKAGEAEARLQALEENQRRLEEDISRMRGQLEGMELTHSLQIESLQATSVPKSRLDAYILAGV</sequence>
<feature type="coiled-coil region" evidence="1">
    <location>
        <begin position="138"/>
        <end position="179"/>
    </location>
</feature>
<name>A0AAV1C3I8_OLDCO</name>
<dbReference type="Proteomes" id="UP001161247">
    <property type="component" value="Chromosome 1"/>
</dbReference>
<dbReference type="EMBL" id="OX459118">
    <property type="protein sequence ID" value="CAI9090076.1"/>
    <property type="molecule type" value="Genomic_DNA"/>
</dbReference>
<organism evidence="3 4">
    <name type="scientific">Oldenlandia corymbosa var. corymbosa</name>
    <dbReference type="NCBI Taxonomy" id="529605"/>
    <lineage>
        <taxon>Eukaryota</taxon>
        <taxon>Viridiplantae</taxon>
        <taxon>Streptophyta</taxon>
        <taxon>Embryophyta</taxon>
        <taxon>Tracheophyta</taxon>
        <taxon>Spermatophyta</taxon>
        <taxon>Magnoliopsida</taxon>
        <taxon>eudicotyledons</taxon>
        <taxon>Gunneridae</taxon>
        <taxon>Pentapetalae</taxon>
        <taxon>asterids</taxon>
        <taxon>lamiids</taxon>
        <taxon>Gentianales</taxon>
        <taxon>Rubiaceae</taxon>
        <taxon>Rubioideae</taxon>
        <taxon>Spermacoceae</taxon>
        <taxon>Hedyotis-Oldenlandia complex</taxon>
        <taxon>Oldenlandia</taxon>
    </lineage>
</organism>
<reference evidence="3" key="1">
    <citation type="submission" date="2023-03" db="EMBL/GenBank/DDBJ databases">
        <authorList>
            <person name="Julca I."/>
        </authorList>
    </citation>
    <scope>NUCLEOTIDE SEQUENCE</scope>
</reference>
<feature type="region of interest" description="Disordered" evidence="2">
    <location>
        <begin position="1"/>
        <end position="39"/>
    </location>
</feature>
<proteinExistence type="predicted"/>
<accession>A0AAV1C3I8</accession>
<evidence type="ECO:0000313" key="3">
    <source>
        <dbReference type="EMBL" id="CAI9090076.1"/>
    </source>
</evidence>